<evidence type="ECO:0000313" key="3">
    <source>
        <dbReference type="Proteomes" id="UP001168821"/>
    </source>
</evidence>
<sequence>MEVCAPWGGAPVGWGGSKAKHMGGGSVSEQALPGGDKSKKQLGWGRKQRGGGLGSGAVCGRWAASQFSFGGPQCEQAGVWAPRRLRQRATWRGGAGGPSGAGGKKKAPASRERGAERLVGWGSKKHTCGGSKSKLKQAVASGGLGRGGAGGKKGVWGGGGAGAGQQK</sequence>
<feature type="compositionally biased region" description="Gly residues" evidence="1">
    <location>
        <begin position="14"/>
        <end position="26"/>
    </location>
</feature>
<name>A0AA38HQ89_9CUCU</name>
<proteinExistence type="predicted"/>
<feature type="compositionally biased region" description="Gly residues" evidence="1">
    <location>
        <begin position="93"/>
        <end position="102"/>
    </location>
</feature>
<comment type="caution">
    <text evidence="2">The sequence shown here is derived from an EMBL/GenBank/DDBJ whole genome shotgun (WGS) entry which is preliminary data.</text>
</comment>
<evidence type="ECO:0000256" key="1">
    <source>
        <dbReference type="SAM" id="MobiDB-lite"/>
    </source>
</evidence>
<feature type="region of interest" description="Disordered" evidence="1">
    <location>
        <begin position="88"/>
        <end position="167"/>
    </location>
</feature>
<protein>
    <submittedName>
        <fullName evidence="2">Uncharacterized protein</fullName>
    </submittedName>
</protein>
<dbReference type="EMBL" id="JALNTZ010000009">
    <property type="protein sequence ID" value="KAJ3641186.1"/>
    <property type="molecule type" value="Genomic_DNA"/>
</dbReference>
<feature type="compositionally biased region" description="Gly residues" evidence="1">
    <location>
        <begin position="142"/>
        <end position="167"/>
    </location>
</feature>
<keyword evidence="3" id="KW-1185">Reference proteome</keyword>
<reference evidence="2" key="1">
    <citation type="journal article" date="2023" name="G3 (Bethesda)">
        <title>Whole genome assemblies of Zophobas morio and Tenebrio molitor.</title>
        <authorList>
            <person name="Kaur S."/>
            <person name="Stinson S.A."/>
            <person name="diCenzo G.C."/>
        </authorList>
    </citation>
    <scope>NUCLEOTIDE SEQUENCE</scope>
    <source>
        <strain evidence="2">QUZm001</strain>
    </source>
</reference>
<gene>
    <name evidence="2" type="ORF">Zmor_027701</name>
</gene>
<dbReference type="Proteomes" id="UP001168821">
    <property type="component" value="Unassembled WGS sequence"/>
</dbReference>
<dbReference type="AlphaFoldDB" id="A0AA38HQ89"/>
<feature type="region of interest" description="Disordered" evidence="1">
    <location>
        <begin position="14"/>
        <end position="53"/>
    </location>
</feature>
<organism evidence="2 3">
    <name type="scientific">Zophobas morio</name>
    <dbReference type="NCBI Taxonomy" id="2755281"/>
    <lineage>
        <taxon>Eukaryota</taxon>
        <taxon>Metazoa</taxon>
        <taxon>Ecdysozoa</taxon>
        <taxon>Arthropoda</taxon>
        <taxon>Hexapoda</taxon>
        <taxon>Insecta</taxon>
        <taxon>Pterygota</taxon>
        <taxon>Neoptera</taxon>
        <taxon>Endopterygota</taxon>
        <taxon>Coleoptera</taxon>
        <taxon>Polyphaga</taxon>
        <taxon>Cucujiformia</taxon>
        <taxon>Tenebrionidae</taxon>
        <taxon>Zophobas</taxon>
    </lineage>
</organism>
<accession>A0AA38HQ89</accession>
<evidence type="ECO:0000313" key="2">
    <source>
        <dbReference type="EMBL" id="KAJ3641186.1"/>
    </source>
</evidence>